<dbReference type="FunCoup" id="A0A2P6NA83">
    <property type="interactions" value="22"/>
</dbReference>
<dbReference type="CDD" id="cd00173">
    <property type="entry name" value="SH2"/>
    <property type="match status" value="1"/>
</dbReference>
<feature type="domain" description="Protein kinase" evidence="11">
    <location>
        <begin position="312"/>
        <end position="630"/>
    </location>
</feature>
<feature type="region of interest" description="Disordered" evidence="9">
    <location>
        <begin position="500"/>
        <end position="528"/>
    </location>
</feature>
<reference evidence="12 13" key="1">
    <citation type="journal article" date="2018" name="Genome Biol. Evol.">
        <title>Multiple Roots of Fruiting Body Formation in Amoebozoa.</title>
        <authorList>
            <person name="Hillmann F."/>
            <person name="Forbes G."/>
            <person name="Novohradska S."/>
            <person name="Ferling I."/>
            <person name="Riege K."/>
            <person name="Groth M."/>
            <person name="Westermann M."/>
            <person name="Marz M."/>
            <person name="Spaller T."/>
            <person name="Winckler T."/>
            <person name="Schaap P."/>
            <person name="Glockner G."/>
        </authorList>
    </citation>
    <scope>NUCLEOTIDE SEQUENCE [LARGE SCALE GENOMIC DNA]</scope>
    <source>
        <strain evidence="12 13">Jena</strain>
    </source>
</reference>
<keyword evidence="1" id="KW-0813">Transport</keyword>
<dbReference type="PROSITE" id="PS50001">
    <property type="entry name" value="SH2"/>
    <property type="match status" value="1"/>
</dbReference>
<dbReference type="OrthoDB" id="10263345at2759"/>
<dbReference type="STRING" id="1890364.A0A2P6NA83"/>
<dbReference type="GO" id="GO:0004713">
    <property type="term" value="F:protein tyrosine kinase activity"/>
    <property type="evidence" value="ECO:0007669"/>
    <property type="project" value="UniProtKB-KW"/>
</dbReference>
<dbReference type="GO" id="GO:0005524">
    <property type="term" value="F:ATP binding"/>
    <property type="evidence" value="ECO:0007669"/>
    <property type="project" value="InterPro"/>
</dbReference>
<dbReference type="InterPro" id="IPR019514">
    <property type="entry name" value="Syndetin_C"/>
</dbReference>
<dbReference type="Pfam" id="PF10474">
    <property type="entry name" value="Syndetin_C"/>
    <property type="match status" value="1"/>
</dbReference>
<evidence type="ECO:0000256" key="5">
    <source>
        <dbReference type="ARBA" id="ARBA00023054"/>
    </source>
</evidence>
<dbReference type="SUPFAM" id="SSF55550">
    <property type="entry name" value="SH2 domain"/>
    <property type="match status" value="1"/>
</dbReference>
<evidence type="ECO:0000313" key="12">
    <source>
        <dbReference type="EMBL" id="PRP80852.1"/>
    </source>
</evidence>
<dbReference type="GO" id="GO:0005829">
    <property type="term" value="C:cytosol"/>
    <property type="evidence" value="ECO:0007669"/>
    <property type="project" value="GOC"/>
</dbReference>
<comment type="caution">
    <text evidence="12">The sequence shown here is derived from an EMBL/GenBank/DDBJ whole genome shotgun (WGS) entry which is preliminary data.</text>
</comment>
<evidence type="ECO:0000256" key="3">
    <source>
        <dbReference type="ARBA" id="ARBA00022777"/>
    </source>
</evidence>
<dbReference type="Gene3D" id="3.30.200.20">
    <property type="entry name" value="Phosphorylase Kinase, domain 1"/>
    <property type="match status" value="1"/>
</dbReference>
<evidence type="ECO:0000256" key="6">
    <source>
        <dbReference type="ARBA" id="ARBA00023137"/>
    </source>
</evidence>
<keyword evidence="2" id="KW-0808">Transferase</keyword>
<gene>
    <name evidence="12" type="ORF">PROFUN_11407</name>
</gene>
<feature type="compositionally biased region" description="Polar residues" evidence="9">
    <location>
        <begin position="70"/>
        <end position="97"/>
    </location>
</feature>
<evidence type="ECO:0000256" key="8">
    <source>
        <dbReference type="PROSITE-ProRule" id="PRU00191"/>
    </source>
</evidence>
<keyword evidence="6" id="KW-0829">Tyrosine-protein kinase</keyword>
<dbReference type="EMBL" id="MDYQ01000136">
    <property type="protein sequence ID" value="PRP80852.1"/>
    <property type="molecule type" value="Genomic_DNA"/>
</dbReference>
<evidence type="ECO:0000313" key="13">
    <source>
        <dbReference type="Proteomes" id="UP000241769"/>
    </source>
</evidence>
<evidence type="ECO:0000256" key="1">
    <source>
        <dbReference type="ARBA" id="ARBA00022448"/>
    </source>
</evidence>
<dbReference type="Gene3D" id="1.10.510.10">
    <property type="entry name" value="Transferase(Phosphotransferase) domain 1"/>
    <property type="match status" value="1"/>
</dbReference>
<dbReference type="InParanoid" id="A0A2P6NA83"/>
<keyword evidence="8" id="KW-0727">SH2 domain</keyword>
<evidence type="ECO:0000259" key="10">
    <source>
        <dbReference type="PROSITE" id="PS50001"/>
    </source>
</evidence>
<dbReference type="SUPFAM" id="SSF56112">
    <property type="entry name" value="Protein kinase-like (PK-like)"/>
    <property type="match status" value="1"/>
</dbReference>
<dbReference type="PANTHER" id="PTHR13258:SF0">
    <property type="entry name" value="SYNDETIN"/>
    <property type="match status" value="1"/>
</dbReference>
<dbReference type="Pfam" id="PF10475">
    <property type="entry name" value="Vps54_N"/>
    <property type="match status" value="1"/>
</dbReference>
<dbReference type="Pfam" id="PF00017">
    <property type="entry name" value="SH2"/>
    <property type="match status" value="1"/>
</dbReference>
<comment type="function">
    <text evidence="7">Required for proper chemotaxis and phagocytosis; proper spatiotemporal control of F-actin levels in chemotaxing cells. Negative regulator of the PI3K (phosphatidylinositol 3 kinase) pathway. Predominantly phosphorylates serines and threonines and tyrosines at a lower level.</text>
</comment>
<dbReference type="InterPro" id="IPR000980">
    <property type="entry name" value="SH2"/>
</dbReference>
<dbReference type="PROSITE" id="PS00108">
    <property type="entry name" value="PROTEIN_KINASE_ST"/>
    <property type="match status" value="1"/>
</dbReference>
<dbReference type="SMART" id="SM00252">
    <property type="entry name" value="SH2"/>
    <property type="match status" value="1"/>
</dbReference>
<evidence type="ECO:0000256" key="4">
    <source>
        <dbReference type="ARBA" id="ARBA00022927"/>
    </source>
</evidence>
<keyword evidence="13" id="KW-1185">Reference proteome</keyword>
<protein>
    <submittedName>
        <fullName evidence="12">Coiled-coil domain-containing protein</fullName>
    </submittedName>
</protein>
<dbReference type="GO" id="GO:0000149">
    <property type="term" value="F:SNARE binding"/>
    <property type="evidence" value="ECO:0007669"/>
    <property type="project" value="TreeGrafter"/>
</dbReference>
<evidence type="ECO:0000259" key="11">
    <source>
        <dbReference type="PROSITE" id="PS50011"/>
    </source>
</evidence>
<evidence type="ECO:0000256" key="2">
    <source>
        <dbReference type="ARBA" id="ARBA00022679"/>
    </source>
</evidence>
<dbReference type="SMART" id="SM00220">
    <property type="entry name" value="S_TKc"/>
    <property type="match status" value="1"/>
</dbReference>
<accession>A0A2P6NA83</accession>
<dbReference type="Gene3D" id="3.30.505.10">
    <property type="entry name" value="SH2 domain"/>
    <property type="match status" value="1"/>
</dbReference>
<evidence type="ECO:0000256" key="7">
    <source>
        <dbReference type="ARBA" id="ARBA00025089"/>
    </source>
</evidence>
<dbReference type="InterPro" id="IPR001245">
    <property type="entry name" value="Ser-Thr/Tyr_kinase_cat_dom"/>
</dbReference>
<sequence>MLLTEVSGKFLAAIEGQDITYSGFIWSIEETTSEKPRTQCKHYSSLSTKTVSNTEKRVCAVSEGWSSPFLSRSKTTNRSSMSAEWLSPRSNRSQSFPDDTGSPTPGSPLSPRKQAIPNSGFLTYRGPNPALRMESTSTFSTSPVLNRTGRNNEFKNNLTLEKKTNCTLSTSRLEFVNIPVQQRETNQSNTFVEVQQVIIMNNSKDKYNFKVEIIATPGSEDKVEILATPSSGKLGKLDKKTAKNVVQIHFSVRAFCTTSVAGQISITLIPRQKSTTLFRKSSSTDVTQAGDRFLVKYSIESQLSTSIDYDEIEFLGEISRGAWGSVHRAKWREIEIAVKKLHIQELTPEQNEEVLREQNILRSLACPYIVTYMGSTQVIPRHVSKRTGPAVPICLLMEYCREGSLTKLLKSKRISERLKVKIMMDIAAGMSFLHKNRIYHRDLKPDNVLVVSPHENASVTVKITDFDTARYYYKRKTGENPEQDMYEPFGSFHSHSQVNLNDSLSSMDSRKGSNHHSSQSPERGLSKGLGTLEYKAPEVIEGEADYPDKADLYSFGVLAWQVWVQRVPYQDLPYKEWSPRQIEEFVTGGNRLEIPDNMHVKIADLIRCCWDQDKWKRPADGFPEVCHALQEVWKEMSEQRDGKKPDGSVTSMEGWAADISRDEAELLLSNCPVGTFLVRRSFNVDGYVLSYTSSGGIMHIRDIFPDSGKIKVIKSDQKVSMFDSLQDYINSMKKQKIIIQALDMRTYAAVARGRRHNQEMNWTGLTNLSNVLKGPLTFGGRPAQSAPSRDSYLGANTEEEGSSEKTLTDEEVLASLPPEIFQENLDVVELIFRSIPKDYGQESDDRKAEDGKKYVAHVDPSMLMDEAYLELQLKEKERCLDAINSKLSNKVMSNYNAFVKGMTQIHELGMDLEQSAAVCKDGRQSLARAKGELIQRVLVILAKNKKKQTFTKILNQLLEIKRILVIETQLKEELSEGNFPGAIALCLECRNLINNCKQFKCVGQLNSGLKQNYEEVQSRLQKSLAEVVRTFEPVSYEKILIGFRMSGQSHRVLEKTKMCFTEAVSSNTRDVVIAHLLMNPDNANKLEHLKPLQFAMLCSFMKDGNHFTSCLNTILEVLCDLMFSHYSSIQWHEKYQSIHPAPPANEDPSDQQADTSRTGLVEFKTALWEGMQRKVADILSAPAVKSFKIDEFLKILDSVYKFIDIGEQFSSKESHALRVSIKDISKTYFESYHKIRMEDLTIMLENEMWQKVPLQKGFSPKDMKDLRMYKTAPQMWQPSRYRRTANALSSNSSASENASIPVFAQFKTLGNPFSTTYKGASQQTYEDEYSSEEDVSDELMVDSVEEEDVSRMRAAKTTSNVEVVGPMMTTTTINVARFMGKYGQMMKILEPISFDIFQGIVQIVEYYLATIWLTFGQAEEDNIGLLDSKLRVALVKWAKTFIPPNEIIEPGVKRTGIRIPKLNAAVDINDANTLYGLAERTVALQSTLFIQDIFNYIRPHLQAYLPKSQDQHFIAFCNEMETIPAFIQYMNRYFSAQAMRWDEIIEQITRNTKWDPREMPEVPGANPYVYTIVREWNTFDAKMGIPKRVQQEIYQAAAKFTMEALVEGYCRIRKCTDPGRIQMNLDITTLRGELEKFVKPVPTDFAMNYIKAFYEPEDRIQKWCKDHPEYTFKQWMAIVTLGAGSNMKWATKDSLVKILTQMDQLRVRKDVM</sequence>
<evidence type="ECO:0000256" key="9">
    <source>
        <dbReference type="SAM" id="MobiDB-lite"/>
    </source>
</evidence>
<dbReference type="InterPro" id="IPR008271">
    <property type="entry name" value="Ser/Thr_kinase_AS"/>
</dbReference>
<dbReference type="GO" id="GO:1990745">
    <property type="term" value="C:EARP complex"/>
    <property type="evidence" value="ECO:0007669"/>
    <property type="project" value="InterPro"/>
</dbReference>
<feature type="region of interest" description="Disordered" evidence="9">
    <location>
        <begin position="70"/>
        <end position="143"/>
    </location>
</feature>
<dbReference type="InterPro" id="IPR019515">
    <property type="entry name" value="VPS54_N"/>
</dbReference>
<organism evidence="12 13">
    <name type="scientific">Planoprotostelium fungivorum</name>
    <dbReference type="NCBI Taxonomy" id="1890364"/>
    <lineage>
        <taxon>Eukaryota</taxon>
        <taxon>Amoebozoa</taxon>
        <taxon>Evosea</taxon>
        <taxon>Variosea</taxon>
        <taxon>Cavosteliida</taxon>
        <taxon>Cavosteliaceae</taxon>
        <taxon>Planoprotostelium</taxon>
    </lineage>
</organism>
<feature type="region of interest" description="Disordered" evidence="9">
    <location>
        <begin position="779"/>
        <end position="808"/>
    </location>
</feature>
<dbReference type="Proteomes" id="UP000241769">
    <property type="component" value="Unassembled WGS sequence"/>
</dbReference>
<dbReference type="InterPro" id="IPR036860">
    <property type="entry name" value="SH2_dom_sf"/>
</dbReference>
<dbReference type="InterPro" id="IPR000719">
    <property type="entry name" value="Prot_kinase_dom"/>
</dbReference>
<dbReference type="InterPro" id="IPR011009">
    <property type="entry name" value="Kinase-like_dom_sf"/>
</dbReference>
<feature type="compositionally biased region" description="Low complexity" evidence="9">
    <location>
        <begin position="100"/>
        <end position="111"/>
    </location>
</feature>
<dbReference type="InterPro" id="IPR040047">
    <property type="entry name" value="VPS50"/>
</dbReference>
<name>A0A2P6NA83_9EUKA</name>
<dbReference type="PROSITE" id="PS50011">
    <property type="entry name" value="PROTEIN_KINASE_DOM"/>
    <property type="match status" value="1"/>
</dbReference>
<dbReference type="GO" id="GO:0032456">
    <property type="term" value="P:endocytic recycling"/>
    <property type="evidence" value="ECO:0007669"/>
    <property type="project" value="InterPro"/>
</dbReference>
<keyword evidence="5" id="KW-0175">Coiled coil</keyword>
<dbReference type="Pfam" id="PF07714">
    <property type="entry name" value="PK_Tyr_Ser-Thr"/>
    <property type="match status" value="1"/>
</dbReference>
<dbReference type="Pfam" id="PF00069">
    <property type="entry name" value="Pkinase"/>
    <property type="match status" value="1"/>
</dbReference>
<feature type="domain" description="SH2" evidence="10">
    <location>
        <begin position="654"/>
        <end position="750"/>
    </location>
</feature>
<dbReference type="PANTHER" id="PTHR13258">
    <property type="entry name" value="SYNDETIN"/>
    <property type="match status" value="1"/>
</dbReference>
<feature type="compositionally biased region" description="Polar residues" evidence="9">
    <location>
        <begin position="134"/>
        <end position="143"/>
    </location>
</feature>
<proteinExistence type="predicted"/>
<dbReference type="GO" id="GO:0015031">
    <property type="term" value="P:protein transport"/>
    <property type="evidence" value="ECO:0007669"/>
    <property type="project" value="UniProtKB-KW"/>
</dbReference>
<keyword evidence="4" id="KW-0653">Protein transport</keyword>
<dbReference type="GO" id="GO:0042147">
    <property type="term" value="P:retrograde transport, endosome to Golgi"/>
    <property type="evidence" value="ECO:0007669"/>
    <property type="project" value="InterPro"/>
</dbReference>
<keyword evidence="3" id="KW-0418">Kinase</keyword>